<evidence type="ECO:0000256" key="1">
    <source>
        <dbReference type="SAM" id="Phobius"/>
    </source>
</evidence>
<dbReference type="Proteomes" id="UP000639606">
    <property type="component" value="Unassembled WGS sequence"/>
</dbReference>
<evidence type="ECO:0000313" key="4">
    <source>
        <dbReference type="Proteomes" id="UP000639606"/>
    </source>
</evidence>
<gene>
    <name evidence="3" type="ORF">GCM10010185_67120</name>
</gene>
<organism evidence="3 4">
    <name type="scientific">Saccharothrix coeruleofusca</name>
    <dbReference type="NCBI Taxonomy" id="33919"/>
    <lineage>
        <taxon>Bacteria</taxon>
        <taxon>Bacillati</taxon>
        <taxon>Actinomycetota</taxon>
        <taxon>Actinomycetes</taxon>
        <taxon>Pseudonocardiales</taxon>
        <taxon>Pseudonocardiaceae</taxon>
        <taxon>Saccharothrix</taxon>
    </lineage>
</organism>
<sequence>MRPPGWAVELVAGTSLLGVFVASAGLVLDAGDELLRTGARVPGVVVRVHEATRPPSSVDVRFTVDGVERVRTLLSDDRVPPHRVGDQVTVFHDPADPDRVRTEEVANDPLWSTALLAVPLLLGGLLVVRGCSGLFDRRRATRRRR</sequence>
<feature type="transmembrane region" description="Helical" evidence="1">
    <location>
        <begin position="110"/>
        <end position="135"/>
    </location>
</feature>
<keyword evidence="4" id="KW-1185">Reference proteome</keyword>
<proteinExistence type="predicted"/>
<keyword evidence="1" id="KW-1133">Transmembrane helix</keyword>
<keyword evidence="1" id="KW-0812">Transmembrane</keyword>
<comment type="caution">
    <text evidence="3">The sequence shown here is derived from an EMBL/GenBank/DDBJ whole genome shotgun (WGS) entry which is preliminary data.</text>
</comment>
<reference evidence="3" key="1">
    <citation type="journal article" date="2014" name="Int. J. Syst. Evol. Microbiol.">
        <title>Complete genome sequence of Corynebacterium casei LMG S-19264T (=DSM 44701T), isolated from a smear-ripened cheese.</title>
        <authorList>
            <consortium name="US DOE Joint Genome Institute (JGI-PGF)"/>
            <person name="Walter F."/>
            <person name="Albersmeier A."/>
            <person name="Kalinowski J."/>
            <person name="Ruckert C."/>
        </authorList>
    </citation>
    <scope>NUCLEOTIDE SEQUENCE</scope>
    <source>
        <strain evidence="3">JCM 3313</strain>
    </source>
</reference>
<name>A0A918EGS4_9PSEU</name>
<dbReference type="InterPro" id="IPR021994">
    <property type="entry name" value="DUF3592"/>
</dbReference>
<dbReference type="EMBL" id="BMRG01000025">
    <property type="protein sequence ID" value="GGP83820.1"/>
    <property type="molecule type" value="Genomic_DNA"/>
</dbReference>
<dbReference type="RefSeq" id="WP_189227372.1">
    <property type="nucleotide sequence ID" value="NZ_BMRG01000025.1"/>
</dbReference>
<dbReference type="AlphaFoldDB" id="A0A918EGS4"/>
<keyword evidence="1" id="KW-0472">Membrane</keyword>
<evidence type="ECO:0000313" key="3">
    <source>
        <dbReference type="EMBL" id="GGP83820.1"/>
    </source>
</evidence>
<feature type="transmembrane region" description="Helical" evidence="1">
    <location>
        <begin position="7"/>
        <end position="28"/>
    </location>
</feature>
<evidence type="ECO:0000259" key="2">
    <source>
        <dbReference type="Pfam" id="PF12158"/>
    </source>
</evidence>
<dbReference type="Pfam" id="PF12158">
    <property type="entry name" value="DUF3592"/>
    <property type="match status" value="1"/>
</dbReference>
<reference evidence="3" key="2">
    <citation type="submission" date="2020-09" db="EMBL/GenBank/DDBJ databases">
        <authorList>
            <person name="Sun Q."/>
            <person name="Ohkuma M."/>
        </authorList>
    </citation>
    <scope>NUCLEOTIDE SEQUENCE</scope>
    <source>
        <strain evidence="3">JCM 3313</strain>
    </source>
</reference>
<accession>A0A918EGS4</accession>
<feature type="domain" description="DUF3592" evidence="2">
    <location>
        <begin position="41"/>
        <end position="101"/>
    </location>
</feature>
<protein>
    <recommendedName>
        <fullName evidence="2">DUF3592 domain-containing protein</fullName>
    </recommendedName>
</protein>